<protein>
    <submittedName>
        <fullName evidence="2">M24 family metallopeptidase</fullName>
    </submittedName>
</protein>
<dbReference type="Gene3D" id="3.90.230.10">
    <property type="entry name" value="Creatinase/methionine aminopeptidase superfamily"/>
    <property type="match status" value="1"/>
</dbReference>
<dbReference type="Pfam" id="PF00557">
    <property type="entry name" value="Peptidase_M24"/>
    <property type="match status" value="1"/>
</dbReference>
<evidence type="ECO:0000259" key="1">
    <source>
        <dbReference type="Pfam" id="PF00557"/>
    </source>
</evidence>
<dbReference type="Proteomes" id="UP001149140">
    <property type="component" value="Unassembled WGS sequence"/>
</dbReference>
<proteinExistence type="predicted"/>
<dbReference type="PANTHER" id="PTHR46112:SF2">
    <property type="entry name" value="XAA-PRO AMINOPEPTIDASE P-RELATED"/>
    <property type="match status" value="1"/>
</dbReference>
<name>A0A9X3MV75_9ACTN</name>
<feature type="domain" description="Peptidase M24" evidence="1">
    <location>
        <begin position="139"/>
        <end position="359"/>
    </location>
</feature>
<dbReference type="InterPro" id="IPR000994">
    <property type="entry name" value="Pept_M24"/>
</dbReference>
<dbReference type="AlphaFoldDB" id="A0A9X3MV75"/>
<keyword evidence="3" id="KW-1185">Reference proteome</keyword>
<evidence type="ECO:0000313" key="3">
    <source>
        <dbReference type="Proteomes" id="UP001149140"/>
    </source>
</evidence>
<dbReference type="EMBL" id="JAPDOD010000014">
    <property type="protein sequence ID" value="MDA0161870.1"/>
    <property type="molecule type" value="Genomic_DNA"/>
</dbReference>
<accession>A0A9X3MV75</accession>
<sequence length="378" mass="40060">MDVLIDADTIRSPELRHEVPTAIVDPFLYGERDGAAFAATSALDAASIAQARPDLQQLDLFTDLGLNDLIPSGREAALLEIRLRACRAMGITKAAVPPSFPLATAEHLRAGGIELHVDRELFSTRRRSKTPAELRGIWRATKAAEAGLKAAAQALDEAEARDGILHRDGEPLTCERVSDLVRQAAESHGAALATFHVARGPQTATGHGPGTGPIAQGEPVIVDLAPQDRESACFSDIARTFVAGEPDPEIAHWHALVLEAHAQAIANVRPGVRGSDLWNAAADFFEQHGFHTQRKPGETVMEGFPTALGHGVGLEIHEDPGVGRTGTEFAPGDVITIEPFLCRPGFGAVQVEDLLLVTADGAERISSLTTGLAPGDLS</sequence>
<reference evidence="2" key="1">
    <citation type="submission" date="2022-10" db="EMBL/GenBank/DDBJ databases">
        <title>The WGS of Solirubrobacter ginsenosidimutans DSM 21036.</title>
        <authorList>
            <person name="Jiang Z."/>
        </authorList>
    </citation>
    <scope>NUCLEOTIDE SEQUENCE</scope>
    <source>
        <strain evidence="2">DSM 21036</strain>
    </source>
</reference>
<dbReference type="InterPro" id="IPR050659">
    <property type="entry name" value="Peptidase_M24B"/>
</dbReference>
<dbReference type="InterPro" id="IPR036005">
    <property type="entry name" value="Creatinase/aminopeptidase-like"/>
</dbReference>
<gene>
    <name evidence="2" type="ORF">OM076_16470</name>
</gene>
<evidence type="ECO:0000313" key="2">
    <source>
        <dbReference type="EMBL" id="MDA0161870.1"/>
    </source>
</evidence>
<dbReference type="RefSeq" id="WP_270041092.1">
    <property type="nucleotide sequence ID" value="NZ_JAPDOD010000014.1"/>
</dbReference>
<organism evidence="2 3">
    <name type="scientific">Solirubrobacter ginsenosidimutans</name>
    <dbReference type="NCBI Taxonomy" id="490573"/>
    <lineage>
        <taxon>Bacteria</taxon>
        <taxon>Bacillati</taxon>
        <taxon>Actinomycetota</taxon>
        <taxon>Thermoleophilia</taxon>
        <taxon>Solirubrobacterales</taxon>
        <taxon>Solirubrobacteraceae</taxon>
        <taxon>Solirubrobacter</taxon>
    </lineage>
</organism>
<comment type="caution">
    <text evidence="2">The sequence shown here is derived from an EMBL/GenBank/DDBJ whole genome shotgun (WGS) entry which is preliminary data.</text>
</comment>
<dbReference type="PANTHER" id="PTHR46112">
    <property type="entry name" value="AMINOPEPTIDASE"/>
    <property type="match status" value="1"/>
</dbReference>
<dbReference type="SUPFAM" id="SSF55920">
    <property type="entry name" value="Creatinase/aminopeptidase"/>
    <property type="match status" value="1"/>
</dbReference>